<organism evidence="2 3">
    <name type="scientific">Marispirochaeta aestuarii</name>
    <dbReference type="NCBI Taxonomy" id="1963862"/>
    <lineage>
        <taxon>Bacteria</taxon>
        <taxon>Pseudomonadati</taxon>
        <taxon>Spirochaetota</taxon>
        <taxon>Spirochaetia</taxon>
        <taxon>Spirochaetales</taxon>
        <taxon>Spirochaetaceae</taxon>
        <taxon>Marispirochaeta</taxon>
    </lineage>
</organism>
<dbReference type="Gene3D" id="1.20.1250.20">
    <property type="entry name" value="MFS general substrate transporter like domains"/>
    <property type="match status" value="1"/>
</dbReference>
<evidence type="ECO:0000313" key="3">
    <source>
        <dbReference type="Proteomes" id="UP000192343"/>
    </source>
</evidence>
<gene>
    <name evidence="2" type="ORF">B4O97_10110</name>
</gene>
<feature type="transmembrane region" description="Helical" evidence="1">
    <location>
        <begin position="62"/>
        <end position="82"/>
    </location>
</feature>
<accession>A0A1Y1RXH2</accession>
<evidence type="ECO:0008006" key="4">
    <source>
        <dbReference type="Google" id="ProtNLM"/>
    </source>
</evidence>
<dbReference type="Gene3D" id="1.25.10.10">
    <property type="entry name" value="Leucine-rich Repeat Variant"/>
    <property type="match status" value="1"/>
</dbReference>
<dbReference type="Proteomes" id="UP000192343">
    <property type="component" value="Unassembled WGS sequence"/>
</dbReference>
<keyword evidence="1" id="KW-0472">Membrane</keyword>
<comment type="caution">
    <text evidence="2">The sequence shown here is derived from an EMBL/GenBank/DDBJ whole genome shotgun (WGS) entry which is preliminary data.</text>
</comment>
<reference evidence="2 3" key="1">
    <citation type="submission" date="2017-03" db="EMBL/GenBank/DDBJ databases">
        <title>Draft Genome sequence of Marispirochaeta sp. strain JC444.</title>
        <authorList>
            <person name="Shivani Y."/>
            <person name="Subhash Y."/>
            <person name="Sasikala C."/>
            <person name="Ramana C."/>
        </authorList>
    </citation>
    <scope>NUCLEOTIDE SEQUENCE [LARGE SCALE GENOMIC DNA]</scope>
    <source>
        <strain evidence="2 3">JC444</strain>
    </source>
</reference>
<feature type="transmembrane region" description="Helical" evidence="1">
    <location>
        <begin position="210"/>
        <end position="231"/>
    </location>
</feature>
<feature type="transmembrane region" description="Helical" evidence="1">
    <location>
        <begin position="375"/>
        <end position="396"/>
    </location>
</feature>
<sequence length="732" mass="81323">MAFNVISISLLAGNILFLYAIRLGAGTHLIGFLSALTSVTFVFSIFGRRIAGRLGAVKTKGFFWLARYLVMAPVLLTLIPAVRESPVLALGTISLGVFGFNLFKGIALAAEKPIQGFITRDSDRAAFISMNNIILFSGHIAMGLLMAVLLGKDSPLFMYGIFIFFGIIAGVFASYYTLQIPEPWNGPKASSQSLFRNMVKAFPRPEFSRLFLLVMFSNIGIGMSLGFIVVYAKDVYTQPDNMVVYFTVSGALGALTMAGLLRFLSDRIGPRPVYFFFNALRLLFLLLVIAAPVFSSWFLTIFFLCTAFFLEQMTYWGFNAVADIYFLSTTKPEDHLDLGIIINMARGFFGMIGSLGGGFLLGWLQGYFNQSLISFRVYFLGSSLFFIANIIVLAYLPAARSIAIPAAIRAVFSARALKAMYYMNKLQRVRSEDEERSIVLAMGGTKDRITISELHKRLKSPSIFVRTETLLSLEQFGADKNTLGLLIDQVRNNPFTTAHIAARILGDLAKSGKCTDMRIRQEAEDALTEALDSQDYLLKSKAALALAYFCSDGLEEKVINSLRENMNPREIIYLVKALEIMERIEALPLIFEKISGCPHPHIIDDLILSAAGLLQTGLWFYSHFSLYLQDSKEGLNALRGEIPESGNSESLSRLIAYLHGPEYPPLLLDFIIQKTAVTGDEKRIRVLNYIRDYAERDGEKLPDKARYLCAAEMVACESPVSAQHAMVMGEDL</sequence>
<keyword evidence="1" id="KW-0812">Transmembrane</keyword>
<protein>
    <recommendedName>
        <fullName evidence="4">MFS transporter</fullName>
    </recommendedName>
</protein>
<feature type="transmembrane region" description="Helical" evidence="1">
    <location>
        <begin position="29"/>
        <end position="50"/>
    </location>
</feature>
<dbReference type="EMBL" id="MWQY01000010">
    <property type="protein sequence ID" value="ORC35082.1"/>
    <property type="molecule type" value="Genomic_DNA"/>
</dbReference>
<feature type="transmembrane region" description="Helical" evidence="1">
    <location>
        <begin position="340"/>
        <end position="363"/>
    </location>
</feature>
<feature type="transmembrane region" description="Helical" evidence="1">
    <location>
        <begin position="5"/>
        <end position="23"/>
    </location>
</feature>
<feature type="transmembrane region" description="Helical" evidence="1">
    <location>
        <begin position="156"/>
        <end position="178"/>
    </location>
</feature>
<dbReference type="STRING" id="1963862.B4O97_10110"/>
<dbReference type="InterPro" id="IPR011989">
    <property type="entry name" value="ARM-like"/>
</dbReference>
<evidence type="ECO:0000313" key="2">
    <source>
        <dbReference type="EMBL" id="ORC35082.1"/>
    </source>
</evidence>
<feature type="transmembrane region" description="Helical" evidence="1">
    <location>
        <begin position="131"/>
        <end position="150"/>
    </location>
</feature>
<dbReference type="InterPro" id="IPR036259">
    <property type="entry name" value="MFS_trans_sf"/>
</dbReference>
<feature type="transmembrane region" description="Helical" evidence="1">
    <location>
        <begin position="243"/>
        <end position="261"/>
    </location>
</feature>
<evidence type="ECO:0000256" key="1">
    <source>
        <dbReference type="SAM" id="Phobius"/>
    </source>
</evidence>
<dbReference type="AlphaFoldDB" id="A0A1Y1RXH2"/>
<dbReference type="SUPFAM" id="SSF103473">
    <property type="entry name" value="MFS general substrate transporter"/>
    <property type="match status" value="1"/>
</dbReference>
<keyword evidence="1" id="KW-1133">Transmembrane helix</keyword>
<dbReference type="SUPFAM" id="SSF48371">
    <property type="entry name" value="ARM repeat"/>
    <property type="match status" value="1"/>
</dbReference>
<keyword evidence="3" id="KW-1185">Reference proteome</keyword>
<name>A0A1Y1RXH2_9SPIO</name>
<dbReference type="InterPro" id="IPR016024">
    <property type="entry name" value="ARM-type_fold"/>
</dbReference>
<feature type="transmembrane region" description="Helical" evidence="1">
    <location>
        <begin position="282"/>
        <end position="310"/>
    </location>
</feature>
<feature type="transmembrane region" description="Helical" evidence="1">
    <location>
        <begin position="88"/>
        <end position="110"/>
    </location>
</feature>
<proteinExistence type="predicted"/>